<dbReference type="Proteomes" id="UP000298030">
    <property type="component" value="Unassembled WGS sequence"/>
</dbReference>
<gene>
    <name evidence="2" type="ORF">FA13DRAFT_1714194</name>
</gene>
<protein>
    <submittedName>
        <fullName evidence="2">Uncharacterized protein</fullName>
    </submittedName>
</protein>
<evidence type="ECO:0000256" key="1">
    <source>
        <dbReference type="SAM" id="MobiDB-lite"/>
    </source>
</evidence>
<evidence type="ECO:0000313" key="2">
    <source>
        <dbReference type="EMBL" id="TEB25065.1"/>
    </source>
</evidence>
<organism evidence="2 3">
    <name type="scientific">Coprinellus micaceus</name>
    <name type="common">Glistening ink-cap mushroom</name>
    <name type="synonym">Coprinus micaceus</name>
    <dbReference type="NCBI Taxonomy" id="71717"/>
    <lineage>
        <taxon>Eukaryota</taxon>
        <taxon>Fungi</taxon>
        <taxon>Dikarya</taxon>
        <taxon>Basidiomycota</taxon>
        <taxon>Agaricomycotina</taxon>
        <taxon>Agaricomycetes</taxon>
        <taxon>Agaricomycetidae</taxon>
        <taxon>Agaricales</taxon>
        <taxon>Agaricineae</taxon>
        <taxon>Psathyrellaceae</taxon>
        <taxon>Coprinellus</taxon>
    </lineage>
</organism>
<evidence type="ECO:0000313" key="3">
    <source>
        <dbReference type="Proteomes" id="UP000298030"/>
    </source>
</evidence>
<dbReference type="EMBL" id="QPFP01000060">
    <property type="protein sequence ID" value="TEB25065.1"/>
    <property type="molecule type" value="Genomic_DNA"/>
</dbReference>
<dbReference type="AlphaFoldDB" id="A0A4Y7ST79"/>
<sequence>MGSYGQSNQSAITVQRKSLSRAHGRLINIPAPNLTDRTTWTAERSMTLFAPLQLAFTIRGGRFTAGGHENSLADKPDPWSRAAALGGDMSVEEGRSPITLETTQHIGPIVEVAESGSKEEFLSARGLVAIVENEGGVSEGDRVVEGLITQNRDEFNFPSFPTCGVEEQFGGNSLKPAPYAIDAEEEEDPGTST</sequence>
<reference evidence="2 3" key="1">
    <citation type="journal article" date="2019" name="Nat. Ecol. Evol.">
        <title>Megaphylogeny resolves global patterns of mushroom evolution.</title>
        <authorList>
            <person name="Varga T."/>
            <person name="Krizsan K."/>
            <person name="Foldi C."/>
            <person name="Dima B."/>
            <person name="Sanchez-Garcia M."/>
            <person name="Sanchez-Ramirez S."/>
            <person name="Szollosi G.J."/>
            <person name="Szarkandi J.G."/>
            <person name="Papp V."/>
            <person name="Albert L."/>
            <person name="Andreopoulos W."/>
            <person name="Angelini C."/>
            <person name="Antonin V."/>
            <person name="Barry K.W."/>
            <person name="Bougher N.L."/>
            <person name="Buchanan P."/>
            <person name="Buyck B."/>
            <person name="Bense V."/>
            <person name="Catcheside P."/>
            <person name="Chovatia M."/>
            <person name="Cooper J."/>
            <person name="Damon W."/>
            <person name="Desjardin D."/>
            <person name="Finy P."/>
            <person name="Geml J."/>
            <person name="Haridas S."/>
            <person name="Hughes K."/>
            <person name="Justo A."/>
            <person name="Karasinski D."/>
            <person name="Kautmanova I."/>
            <person name="Kiss B."/>
            <person name="Kocsube S."/>
            <person name="Kotiranta H."/>
            <person name="LaButti K.M."/>
            <person name="Lechner B.E."/>
            <person name="Liimatainen K."/>
            <person name="Lipzen A."/>
            <person name="Lukacs Z."/>
            <person name="Mihaltcheva S."/>
            <person name="Morgado L.N."/>
            <person name="Niskanen T."/>
            <person name="Noordeloos M.E."/>
            <person name="Ohm R.A."/>
            <person name="Ortiz-Santana B."/>
            <person name="Ovrebo C."/>
            <person name="Racz N."/>
            <person name="Riley R."/>
            <person name="Savchenko A."/>
            <person name="Shiryaev A."/>
            <person name="Soop K."/>
            <person name="Spirin V."/>
            <person name="Szebenyi C."/>
            <person name="Tomsovsky M."/>
            <person name="Tulloss R.E."/>
            <person name="Uehling J."/>
            <person name="Grigoriev I.V."/>
            <person name="Vagvolgyi C."/>
            <person name="Papp T."/>
            <person name="Martin F.M."/>
            <person name="Miettinen O."/>
            <person name="Hibbett D.S."/>
            <person name="Nagy L.G."/>
        </authorList>
    </citation>
    <scope>NUCLEOTIDE SEQUENCE [LARGE SCALE GENOMIC DNA]</scope>
    <source>
        <strain evidence="2 3">FP101781</strain>
    </source>
</reference>
<name>A0A4Y7ST79_COPMI</name>
<proteinExistence type="predicted"/>
<feature type="region of interest" description="Disordered" evidence="1">
    <location>
        <begin position="167"/>
        <end position="193"/>
    </location>
</feature>
<comment type="caution">
    <text evidence="2">The sequence shown here is derived from an EMBL/GenBank/DDBJ whole genome shotgun (WGS) entry which is preliminary data.</text>
</comment>
<keyword evidence="3" id="KW-1185">Reference proteome</keyword>
<feature type="compositionally biased region" description="Acidic residues" evidence="1">
    <location>
        <begin position="182"/>
        <end position="193"/>
    </location>
</feature>
<accession>A0A4Y7ST79</accession>